<sequence length="281" mass="31688">MPRGRNAKEARREKRQKPRYNGPTHSTALSTRMPHYDDSDDSEGEMDLRDLMTFALMAKVMQQGLCIDSDDSDDGSSGPFGAGCPFSGLGGLMALAGGINSSRGNVGHSGDHPKILGFPEPDMDYIEAIGRKLKIKNKFKRKECERRAKIEDVKSWEVKPRAWDPSDKNNILMIQLKKTSKLDLPNLNPEKITEIVMYNDVFHRSSESPRFNLNKKLFAVYIDKPTDMHELLKLETLSLDVQKSESNGEDSSESDLDDSLLEDEIVAVHCFRPQAKTKDER</sequence>
<keyword evidence="3" id="KW-1185">Reference proteome</keyword>
<evidence type="ECO:0000313" key="2">
    <source>
        <dbReference type="EMBL" id="CAL4062027.1"/>
    </source>
</evidence>
<name>A0AAV2PRA8_MEGNR</name>
<evidence type="ECO:0000313" key="3">
    <source>
        <dbReference type="Proteomes" id="UP001497623"/>
    </source>
</evidence>
<evidence type="ECO:0000256" key="1">
    <source>
        <dbReference type="SAM" id="MobiDB-lite"/>
    </source>
</evidence>
<dbReference type="AlphaFoldDB" id="A0AAV2PRA8"/>
<feature type="compositionally biased region" description="Basic and acidic residues" evidence="1">
    <location>
        <begin position="1"/>
        <end position="12"/>
    </location>
</feature>
<dbReference type="Proteomes" id="UP001497623">
    <property type="component" value="Unassembled WGS sequence"/>
</dbReference>
<gene>
    <name evidence="2" type="ORF">MNOR_LOCUS2353</name>
</gene>
<proteinExistence type="predicted"/>
<dbReference type="EMBL" id="CAXKWB010000712">
    <property type="protein sequence ID" value="CAL4062027.1"/>
    <property type="molecule type" value="Genomic_DNA"/>
</dbReference>
<organism evidence="2 3">
    <name type="scientific">Meganyctiphanes norvegica</name>
    <name type="common">Northern krill</name>
    <name type="synonym">Thysanopoda norvegica</name>
    <dbReference type="NCBI Taxonomy" id="48144"/>
    <lineage>
        <taxon>Eukaryota</taxon>
        <taxon>Metazoa</taxon>
        <taxon>Ecdysozoa</taxon>
        <taxon>Arthropoda</taxon>
        <taxon>Crustacea</taxon>
        <taxon>Multicrustacea</taxon>
        <taxon>Malacostraca</taxon>
        <taxon>Eumalacostraca</taxon>
        <taxon>Eucarida</taxon>
        <taxon>Euphausiacea</taxon>
        <taxon>Euphausiidae</taxon>
        <taxon>Meganyctiphanes</taxon>
    </lineage>
</organism>
<comment type="caution">
    <text evidence="2">The sequence shown here is derived from an EMBL/GenBank/DDBJ whole genome shotgun (WGS) entry which is preliminary data.</text>
</comment>
<feature type="non-terminal residue" evidence="2">
    <location>
        <position position="281"/>
    </location>
</feature>
<feature type="region of interest" description="Disordered" evidence="1">
    <location>
        <begin position="1"/>
        <end position="44"/>
    </location>
</feature>
<protein>
    <submittedName>
        <fullName evidence="2">Uncharacterized protein</fullName>
    </submittedName>
</protein>
<accession>A0AAV2PRA8</accession>
<reference evidence="2 3" key="1">
    <citation type="submission" date="2024-05" db="EMBL/GenBank/DDBJ databases">
        <authorList>
            <person name="Wallberg A."/>
        </authorList>
    </citation>
    <scope>NUCLEOTIDE SEQUENCE [LARGE SCALE GENOMIC DNA]</scope>
</reference>